<keyword evidence="2" id="KW-1185">Reference proteome</keyword>
<dbReference type="Pfam" id="PF09965">
    <property type="entry name" value="DUF2199"/>
    <property type="match status" value="1"/>
</dbReference>
<dbReference type="EMBL" id="CP001778">
    <property type="protein sequence ID" value="ADD40089.1"/>
    <property type="molecule type" value="Genomic_DNA"/>
</dbReference>
<name>D3Q4C9_STANL</name>
<accession>D3Q4C9</accession>
<sequence length="178" mass="20238">MRCLVFRSMTQQLGFTCVDCGEYHPDLPMGYSTTAPASWRQEYADDPRSVLSSDQCVIADRIHFVRGLIEIPVVDGEEPFAWGVWVSLSPANFERATRLWETPGREAEPPYFGWLSTELPLYSPSTIDLKTNVHTRPINERPFVELEPTDHPLAVEQREGITMERVRRIATALLHPPG</sequence>
<proteinExistence type="predicted"/>
<dbReference type="Proteomes" id="UP000000844">
    <property type="component" value="Chromosome"/>
</dbReference>
<dbReference type="STRING" id="446470.Snas_0372"/>
<dbReference type="eggNOG" id="COG4899">
    <property type="taxonomic scope" value="Bacteria"/>
</dbReference>
<protein>
    <recommendedName>
        <fullName evidence="3">DUF2199 domain-containing protein</fullName>
    </recommendedName>
</protein>
<evidence type="ECO:0000313" key="2">
    <source>
        <dbReference type="Proteomes" id="UP000000844"/>
    </source>
</evidence>
<dbReference type="HOGENOM" id="CLU_112462_0_0_11"/>
<gene>
    <name evidence="1" type="ordered locus">Snas_0372</name>
</gene>
<evidence type="ECO:0000313" key="1">
    <source>
        <dbReference type="EMBL" id="ADD40089.1"/>
    </source>
</evidence>
<dbReference type="AlphaFoldDB" id="D3Q4C9"/>
<organism evidence="1 2">
    <name type="scientific">Stackebrandtia nassauensis (strain DSM 44728 / CIP 108903 / NRRL B-16338 / NBRC 102104 / LLR-40K-21)</name>
    <dbReference type="NCBI Taxonomy" id="446470"/>
    <lineage>
        <taxon>Bacteria</taxon>
        <taxon>Bacillati</taxon>
        <taxon>Actinomycetota</taxon>
        <taxon>Actinomycetes</taxon>
        <taxon>Glycomycetales</taxon>
        <taxon>Glycomycetaceae</taxon>
        <taxon>Stackebrandtia</taxon>
    </lineage>
</organism>
<dbReference type="KEGG" id="sna:Snas_0372"/>
<reference evidence="1 2" key="1">
    <citation type="journal article" date="2009" name="Stand. Genomic Sci.">
        <title>Complete genome sequence of Stackebrandtia nassauensis type strain (LLR-40K-21).</title>
        <authorList>
            <person name="Munk C."/>
            <person name="Lapidus A."/>
            <person name="Copeland A."/>
            <person name="Jando M."/>
            <person name="Mayilraj S."/>
            <person name="Glavina Del Rio T."/>
            <person name="Nolan M."/>
            <person name="Chen F."/>
            <person name="Lucas S."/>
            <person name="Tice H."/>
            <person name="Cheng J.F."/>
            <person name="Han C."/>
            <person name="Detter J.C."/>
            <person name="Bruce D."/>
            <person name="Goodwin L."/>
            <person name="Chain P."/>
            <person name="Pitluck S."/>
            <person name="Goker M."/>
            <person name="Ovchinikova G."/>
            <person name="Pati A."/>
            <person name="Ivanova N."/>
            <person name="Mavromatis K."/>
            <person name="Chen A."/>
            <person name="Palaniappan K."/>
            <person name="Land M."/>
            <person name="Hauser L."/>
            <person name="Chang Y.J."/>
            <person name="Jeffries C.D."/>
            <person name="Bristow J."/>
            <person name="Eisen J.A."/>
            <person name="Markowitz V."/>
            <person name="Hugenholtz P."/>
            <person name="Kyrpides N.C."/>
            <person name="Klenk H.P."/>
        </authorList>
    </citation>
    <scope>NUCLEOTIDE SEQUENCE [LARGE SCALE GENOMIC DNA]</scope>
    <source>
        <strain evidence="2">DSM 44728 / CIP 108903 / NRRL B-16338 / NBRC 102104 / LLR-40K-21</strain>
    </source>
</reference>
<dbReference type="InterPro" id="IPR018697">
    <property type="entry name" value="DUF2199"/>
</dbReference>
<evidence type="ECO:0008006" key="3">
    <source>
        <dbReference type="Google" id="ProtNLM"/>
    </source>
</evidence>